<proteinExistence type="predicted"/>
<dbReference type="EMBL" id="UHIP01000002">
    <property type="protein sequence ID" value="SUQ26436.1"/>
    <property type="molecule type" value="Genomic_DNA"/>
</dbReference>
<sequence length="36" mass="4052">MNNLFSLHSALSADIADEVRASSFTKFLVFPFITNF</sequence>
<evidence type="ECO:0000313" key="2">
    <source>
        <dbReference type="Proteomes" id="UP000254626"/>
    </source>
</evidence>
<dbReference type="AlphaFoldDB" id="A0AAX2LTH8"/>
<organism evidence="1 2">
    <name type="scientific">Vibrio fluvialis</name>
    <dbReference type="NCBI Taxonomy" id="676"/>
    <lineage>
        <taxon>Bacteria</taxon>
        <taxon>Pseudomonadati</taxon>
        <taxon>Pseudomonadota</taxon>
        <taxon>Gammaproteobacteria</taxon>
        <taxon>Vibrionales</taxon>
        <taxon>Vibrionaceae</taxon>
        <taxon>Vibrio</taxon>
    </lineage>
</organism>
<accession>A0AAX2LTH8</accession>
<evidence type="ECO:0000313" key="1">
    <source>
        <dbReference type="EMBL" id="SUQ26436.1"/>
    </source>
</evidence>
<gene>
    <name evidence="1" type="ORF">NCTC11327_03297</name>
</gene>
<protein>
    <submittedName>
        <fullName evidence="1">Uncharacterized protein</fullName>
    </submittedName>
</protein>
<dbReference type="Proteomes" id="UP000254626">
    <property type="component" value="Unassembled WGS sequence"/>
</dbReference>
<name>A0AAX2LTH8_VIBFL</name>
<comment type="caution">
    <text evidence="1">The sequence shown here is derived from an EMBL/GenBank/DDBJ whole genome shotgun (WGS) entry which is preliminary data.</text>
</comment>
<reference evidence="1 2" key="1">
    <citation type="submission" date="2018-06" db="EMBL/GenBank/DDBJ databases">
        <authorList>
            <consortium name="Pathogen Informatics"/>
            <person name="Doyle S."/>
        </authorList>
    </citation>
    <scope>NUCLEOTIDE SEQUENCE [LARGE SCALE GENOMIC DNA]</scope>
    <source>
        <strain evidence="1 2">NCTC11327</strain>
    </source>
</reference>